<dbReference type="GO" id="GO:0022857">
    <property type="term" value="F:transmembrane transporter activity"/>
    <property type="evidence" value="ECO:0007669"/>
    <property type="project" value="InterPro"/>
</dbReference>
<dbReference type="GO" id="GO:0016020">
    <property type="term" value="C:membrane"/>
    <property type="evidence" value="ECO:0007669"/>
    <property type="project" value="UniProtKB-SubCell"/>
</dbReference>
<feature type="transmembrane region" description="Helical" evidence="6">
    <location>
        <begin position="388"/>
        <end position="412"/>
    </location>
</feature>
<dbReference type="PRINTS" id="PR00171">
    <property type="entry name" value="SUGRTRNSPORT"/>
</dbReference>
<organism evidence="8">
    <name type="scientific">Cacopsylla melanoneura</name>
    <dbReference type="NCBI Taxonomy" id="428564"/>
    <lineage>
        <taxon>Eukaryota</taxon>
        <taxon>Metazoa</taxon>
        <taxon>Ecdysozoa</taxon>
        <taxon>Arthropoda</taxon>
        <taxon>Hexapoda</taxon>
        <taxon>Insecta</taxon>
        <taxon>Pterygota</taxon>
        <taxon>Neoptera</taxon>
        <taxon>Paraneoptera</taxon>
        <taxon>Hemiptera</taxon>
        <taxon>Sternorrhyncha</taxon>
        <taxon>Psylloidea</taxon>
        <taxon>Psyllidae</taxon>
        <taxon>Psyllinae</taxon>
        <taxon>Cacopsylla</taxon>
    </lineage>
</organism>
<evidence type="ECO:0000256" key="4">
    <source>
        <dbReference type="ARBA" id="ARBA00023136"/>
    </source>
</evidence>
<feature type="transmembrane region" description="Helical" evidence="6">
    <location>
        <begin position="356"/>
        <end position="376"/>
    </location>
</feature>
<feature type="transmembrane region" description="Helical" evidence="6">
    <location>
        <begin position="198"/>
        <end position="216"/>
    </location>
</feature>
<dbReference type="Gene3D" id="1.20.1250.20">
    <property type="entry name" value="MFS general substrate transporter like domains"/>
    <property type="match status" value="1"/>
</dbReference>
<evidence type="ECO:0000256" key="5">
    <source>
        <dbReference type="SAM" id="MobiDB-lite"/>
    </source>
</evidence>
<comment type="subcellular location">
    <subcellularLocation>
        <location evidence="1">Membrane</location>
        <topology evidence="1">Multi-pass membrane protein</topology>
    </subcellularLocation>
</comment>
<dbReference type="AlphaFoldDB" id="A0A8D8LA96"/>
<feature type="transmembrane region" description="Helical" evidence="6">
    <location>
        <begin position="170"/>
        <end position="192"/>
    </location>
</feature>
<feature type="transmembrane region" description="Helical" evidence="6">
    <location>
        <begin position="82"/>
        <end position="103"/>
    </location>
</feature>
<dbReference type="InterPro" id="IPR003663">
    <property type="entry name" value="Sugar/inositol_transpt"/>
</dbReference>
<accession>A0A8D8LA96</accession>
<keyword evidence="4 6" id="KW-0472">Membrane</keyword>
<dbReference type="InterPro" id="IPR036259">
    <property type="entry name" value="MFS_trans_sf"/>
</dbReference>
<dbReference type="PANTHER" id="PTHR48021">
    <property type="match status" value="1"/>
</dbReference>
<feature type="compositionally biased region" description="Polar residues" evidence="5">
    <location>
        <begin position="22"/>
        <end position="35"/>
    </location>
</feature>
<reference evidence="8" key="1">
    <citation type="submission" date="2021-05" db="EMBL/GenBank/DDBJ databases">
        <authorList>
            <person name="Alioto T."/>
            <person name="Alioto T."/>
            <person name="Gomez Garrido J."/>
        </authorList>
    </citation>
    <scope>NUCLEOTIDE SEQUENCE</scope>
</reference>
<dbReference type="FunFam" id="1.20.1250.20:FF:000249">
    <property type="entry name" value="facilitated trehalose transporter Tret1"/>
    <property type="match status" value="1"/>
</dbReference>
<name>A0A8D8LA96_9HEMI</name>
<dbReference type="EMBL" id="HBUF01007247">
    <property type="protein sequence ID" value="CAG6607250.1"/>
    <property type="molecule type" value="Transcribed_RNA"/>
</dbReference>
<evidence type="ECO:0000256" key="2">
    <source>
        <dbReference type="ARBA" id="ARBA00022692"/>
    </source>
</evidence>
<evidence type="ECO:0000256" key="6">
    <source>
        <dbReference type="SAM" id="Phobius"/>
    </source>
</evidence>
<dbReference type="Pfam" id="PF00083">
    <property type="entry name" value="Sugar_tr"/>
    <property type="match status" value="1"/>
</dbReference>
<dbReference type="SUPFAM" id="SSF103473">
    <property type="entry name" value="MFS general substrate transporter"/>
    <property type="match status" value="1"/>
</dbReference>
<protein>
    <submittedName>
        <fullName evidence="8">Facilitated trehalose transporter Tret1</fullName>
    </submittedName>
</protein>
<evidence type="ECO:0000313" key="8">
    <source>
        <dbReference type="EMBL" id="CAG6607250.1"/>
    </source>
</evidence>
<evidence type="ECO:0000259" key="7">
    <source>
        <dbReference type="PROSITE" id="PS50850"/>
    </source>
</evidence>
<feature type="transmembrane region" description="Helical" evidence="6">
    <location>
        <begin position="41"/>
        <end position="62"/>
    </location>
</feature>
<feature type="transmembrane region" description="Helical" evidence="6">
    <location>
        <begin position="424"/>
        <end position="445"/>
    </location>
</feature>
<dbReference type="PROSITE" id="PS50850">
    <property type="entry name" value="MFS"/>
    <property type="match status" value="1"/>
</dbReference>
<evidence type="ECO:0000256" key="3">
    <source>
        <dbReference type="ARBA" id="ARBA00022989"/>
    </source>
</evidence>
<feature type="transmembrane region" description="Helical" evidence="6">
    <location>
        <begin position="291"/>
        <end position="317"/>
    </location>
</feature>
<evidence type="ECO:0000256" key="1">
    <source>
        <dbReference type="ARBA" id="ARBA00004141"/>
    </source>
</evidence>
<keyword evidence="3 6" id="KW-1133">Transmembrane helix</keyword>
<sequence>MDDNDKPILKDVNKSGPLIVPSNGTTNTTPIKPESSSTPEILASVAAASINIQVGLILAYSAILIPELVKEDSELKVSTTEISWIASVISLLAPVGSFLGGFCMEWTGRIKAMEVSMVPYLLGWIIIALSQNVFQLIFGRCLCGLSMSMSANACNVYIAEVSRPKLRGSLMSVGSLFISFGMLLIYLQGFLIKSWRTTAWLCVLYGLIPLFAIIIYSSPSPVWLVTQNRIEEAKKSLKFLLRMDKSSSMLADLKLKELIAEKQLRERHNDTRSYLTKFVDTVRKPQTYKPFWILLVLFFLQQFTGLYIILVFAVPIFKEMGSKQDPYISSIWLGVLRLIMSVLTTYALRSFGRRKLCIFSGFVMTVAMFLSGYFIHTGLHQQDSILKWIPVLCMLVFISAATPGLMTIPWMISAEMFPHEVRGIIQGPVMAWANIIMFAAIKTYPSMSEFFGGVYRVHWFFAIMSFVSIVFVWLFMPETHNRKLIEIEHYFRHNSCYITRNEEAERKFILSSLNQIEDGERREALIINVGGEKGVDEEKEAN</sequence>
<feature type="domain" description="Major facilitator superfamily (MFS) profile" evidence="7">
    <location>
        <begin position="39"/>
        <end position="480"/>
    </location>
</feature>
<keyword evidence="2 6" id="KW-0812">Transmembrane</keyword>
<feature type="transmembrane region" description="Helical" evidence="6">
    <location>
        <begin position="329"/>
        <end position="349"/>
    </location>
</feature>
<dbReference type="PANTHER" id="PTHR48021:SF24">
    <property type="entry name" value="MAJOR FACILITATOR SUPERFAMILY (MFS) PROFILE DOMAIN-CONTAINING PROTEIN"/>
    <property type="match status" value="1"/>
</dbReference>
<proteinExistence type="predicted"/>
<dbReference type="InterPro" id="IPR020846">
    <property type="entry name" value="MFS_dom"/>
</dbReference>
<dbReference type="InterPro" id="IPR005828">
    <property type="entry name" value="MFS_sugar_transport-like"/>
</dbReference>
<feature type="transmembrane region" description="Helical" evidence="6">
    <location>
        <begin position="457"/>
        <end position="476"/>
    </location>
</feature>
<feature type="region of interest" description="Disordered" evidence="5">
    <location>
        <begin position="11"/>
        <end position="35"/>
    </location>
</feature>
<dbReference type="InterPro" id="IPR050549">
    <property type="entry name" value="MFS_Trehalose_Transporter"/>
</dbReference>
<feature type="transmembrane region" description="Helical" evidence="6">
    <location>
        <begin position="115"/>
        <end position="131"/>
    </location>
</feature>